<keyword evidence="3" id="KW-1185">Reference proteome</keyword>
<feature type="transmembrane region" description="Helical" evidence="1">
    <location>
        <begin position="6"/>
        <end position="24"/>
    </location>
</feature>
<accession>A0ABZ2INH0</accession>
<dbReference type="EMBL" id="CP146284">
    <property type="protein sequence ID" value="WWV67549.1"/>
    <property type="molecule type" value="Genomic_DNA"/>
</dbReference>
<gene>
    <name evidence="2" type="ORF">NEE14_006185</name>
</gene>
<dbReference type="RefSeq" id="WP_251967099.1">
    <property type="nucleotide sequence ID" value="NZ_CP146284.1"/>
</dbReference>
<keyword evidence="1" id="KW-0812">Transmembrane</keyword>
<proteinExistence type="predicted"/>
<name>A0ABZ2INH0_9BACT</name>
<protein>
    <submittedName>
        <fullName evidence="2">Uncharacterized protein</fullName>
    </submittedName>
</protein>
<evidence type="ECO:0000313" key="3">
    <source>
        <dbReference type="Proteomes" id="UP001320603"/>
    </source>
</evidence>
<keyword evidence="1" id="KW-0472">Membrane</keyword>
<evidence type="ECO:0000256" key="1">
    <source>
        <dbReference type="SAM" id="Phobius"/>
    </source>
</evidence>
<sequence>MSLRKALYLLLCLSVYVISLLAFFPNKKANDYSLVSKDDYMGYLYYKTSDFYEKYDADSILLKDISFVFDMGVSIDLTSINYEFMIIRQGVIYRGPFEENITVKNVPFIMDNNLTRINTISFALLDHTNKQVYTWYKKESYNLYKHDKYYIRLKDDGEFSLTSSLFIRQLQNIYKLIDN</sequence>
<keyword evidence="1" id="KW-1133">Transmembrane helix</keyword>
<organism evidence="2 3">
    <name type="scientific">Parabacteroides absconsus</name>
    <dbReference type="NCBI Taxonomy" id="2951805"/>
    <lineage>
        <taxon>Bacteria</taxon>
        <taxon>Pseudomonadati</taxon>
        <taxon>Bacteroidota</taxon>
        <taxon>Bacteroidia</taxon>
        <taxon>Bacteroidales</taxon>
        <taxon>Tannerellaceae</taxon>
        <taxon>Parabacteroides</taxon>
    </lineage>
</organism>
<reference evidence="2 3" key="1">
    <citation type="submission" date="2024-02" db="EMBL/GenBank/DDBJ databases">
        <title>Whole genome sequencing of Parabacteroides sp. AD58.</title>
        <authorList>
            <person name="Chaplin A.V."/>
            <person name="Pikina A.P."/>
            <person name="Sokolova S.R."/>
            <person name="Korostin D.O."/>
            <person name="Efimov B.A."/>
        </authorList>
    </citation>
    <scope>NUCLEOTIDE SEQUENCE [LARGE SCALE GENOMIC DNA]</scope>
    <source>
        <strain evidence="2 3">AD58</strain>
    </source>
</reference>
<dbReference type="Proteomes" id="UP001320603">
    <property type="component" value="Chromosome"/>
</dbReference>
<evidence type="ECO:0000313" key="2">
    <source>
        <dbReference type="EMBL" id="WWV67549.1"/>
    </source>
</evidence>